<evidence type="ECO:0000313" key="1">
    <source>
        <dbReference type="EMBL" id="OEL35693.1"/>
    </source>
</evidence>
<dbReference type="STRING" id="888268.A0A1E5WE70"/>
<dbReference type="Proteomes" id="UP000095767">
    <property type="component" value="Unassembled WGS sequence"/>
</dbReference>
<reference evidence="1 2" key="1">
    <citation type="submission" date="2016-09" db="EMBL/GenBank/DDBJ databases">
        <title>The draft genome of Dichanthelium oligosanthes: A C3 panicoid grass species.</title>
        <authorList>
            <person name="Studer A.J."/>
            <person name="Schnable J.C."/>
            <person name="Brutnell T.P."/>
        </authorList>
    </citation>
    <scope>NUCLEOTIDE SEQUENCE [LARGE SCALE GENOMIC DNA]</scope>
    <source>
        <strain evidence="2">cv. Kellogg 1175</strain>
        <tissue evidence="1">Leaf</tissue>
    </source>
</reference>
<evidence type="ECO:0000313" key="2">
    <source>
        <dbReference type="Proteomes" id="UP000095767"/>
    </source>
</evidence>
<protein>
    <recommendedName>
        <fullName evidence="3">40S ribosomal protein S18</fullName>
    </recommendedName>
</protein>
<proteinExistence type="predicted"/>
<sequence>MMVVANSRQFKVSGWFLNRRKDYKDGRFSQVVADTIDAKFGDDHERG</sequence>
<gene>
    <name evidence="1" type="ORF">BAE44_0003289</name>
</gene>
<dbReference type="EMBL" id="LWDX02011366">
    <property type="protein sequence ID" value="OEL35693.1"/>
    <property type="molecule type" value="Genomic_DNA"/>
</dbReference>
<name>A0A1E5WE70_9POAL</name>
<keyword evidence="2" id="KW-1185">Reference proteome</keyword>
<accession>A0A1E5WE70</accession>
<organism evidence="1 2">
    <name type="scientific">Dichanthelium oligosanthes</name>
    <dbReference type="NCBI Taxonomy" id="888268"/>
    <lineage>
        <taxon>Eukaryota</taxon>
        <taxon>Viridiplantae</taxon>
        <taxon>Streptophyta</taxon>
        <taxon>Embryophyta</taxon>
        <taxon>Tracheophyta</taxon>
        <taxon>Spermatophyta</taxon>
        <taxon>Magnoliopsida</taxon>
        <taxon>Liliopsida</taxon>
        <taxon>Poales</taxon>
        <taxon>Poaceae</taxon>
        <taxon>PACMAD clade</taxon>
        <taxon>Panicoideae</taxon>
        <taxon>Panicodae</taxon>
        <taxon>Paniceae</taxon>
        <taxon>Dichantheliinae</taxon>
        <taxon>Dichanthelium</taxon>
    </lineage>
</organism>
<comment type="caution">
    <text evidence="1">The sequence shown here is derived from an EMBL/GenBank/DDBJ whole genome shotgun (WGS) entry which is preliminary data.</text>
</comment>
<evidence type="ECO:0008006" key="3">
    <source>
        <dbReference type="Google" id="ProtNLM"/>
    </source>
</evidence>
<dbReference type="AlphaFoldDB" id="A0A1E5WE70"/>